<accession>A0A0B5D3M4</accession>
<organism evidence="3 4">
    <name type="scientific">macacine gammaherpesvirus 12</name>
    <dbReference type="NCBI Taxonomy" id="2560571"/>
    <lineage>
        <taxon>Viruses</taxon>
        <taxon>Duplodnaviria</taxon>
        <taxon>Heunggongvirae</taxon>
        <taxon>Peploviricota</taxon>
        <taxon>Herviviricetes</taxon>
        <taxon>Herpesvirales</taxon>
        <taxon>Orthoherpesviridae</taxon>
        <taxon>Gammaherpesvirinae</taxon>
        <taxon>Rhadinovirus</taxon>
        <taxon>Rhadinovirus macacinegamma12</taxon>
    </lineage>
</organism>
<protein>
    <submittedName>
        <fullName evidence="3">N9-1</fullName>
    </submittedName>
</protein>
<dbReference type="InterPro" id="IPR036388">
    <property type="entry name" value="WH-like_DNA-bd_sf"/>
</dbReference>
<keyword evidence="4" id="KW-1185">Reference proteome</keyword>
<gene>
    <name evidence="3" type="primary">N9-1</name>
</gene>
<dbReference type="InterPro" id="IPR001346">
    <property type="entry name" value="Interferon_reg_fact_DNA-bd_dom"/>
</dbReference>
<dbReference type="InterPro" id="IPR019471">
    <property type="entry name" value="Interferon_reg_factor-3"/>
</dbReference>
<name>A0A0B5D3M4_9GAMA</name>
<reference evidence="3 4" key="1">
    <citation type="submission" date="2018-02" db="EMBL/GenBank/DDBJ databases">
        <title>Complete genome sequence of MneRV2, the pig-tailed macaque RV2 rhadinovirus, and evolutionary relationship with rhesus macaque RRV and human herpesvirus 8/KSHV.</title>
        <authorList>
            <person name="Rose T.M."/>
            <person name="Bruce A.G."/>
        </authorList>
    </citation>
    <scope>NUCLEOTIDE SEQUENCE [LARGE SCALE GENOMIC DNA]</scope>
    <source>
        <strain evidence="3 4">J97167</strain>
    </source>
</reference>
<dbReference type="SUPFAM" id="SSF46785">
    <property type="entry name" value="Winged helix' DNA-binding domain"/>
    <property type="match status" value="1"/>
</dbReference>
<evidence type="ECO:0000259" key="2">
    <source>
        <dbReference type="PROSITE" id="PS51507"/>
    </source>
</evidence>
<evidence type="ECO:0000313" key="4">
    <source>
        <dbReference type="Proteomes" id="UP000297089"/>
    </source>
</evidence>
<dbReference type="InterPro" id="IPR017855">
    <property type="entry name" value="SMAD-like_dom_sf"/>
</dbReference>
<dbReference type="Pfam" id="PF10401">
    <property type="entry name" value="IRF-3"/>
    <property type="match status" value="1"/>
</dbReference>
<feature type="compositionally biased region" description="Low complexity" evidence="1">
    <location>
        <begin position="178"/>
        <end position="195"/>
    </location>
</feature>
<dbReference type="InterPro" id="IPR008984">
    <property type="entry name" value="SMAD_FHA_dom_sf"/>
</dbReference>
<proteinExistence type="predicted"/>
<dbReference type="SUPFAM" id="SSF49879">
    <property type="entry name" value="SMAD/FHA domain"/>
    <property type="match status" value="1"/>
</dbReference>
<evidence type="ECO:0000313" key="3">
    <source>
        <dbReference type="EMBL" id="AJE29706.1"/>
    </source>
</evidence>
<dbReference type="GO" id="GO:0003700">
    <property type="term" value="F:DNA-binding transcription factor activity"/>
    <property type="evidence" value="ECO:0007669"/>
    <property type="project" value="InterPro"/>
</dbReference>
<dbReference type="Gene3D" id="2.60.200.10">
    <property type="match status" value="1"/>
</dbReference>
<dbReference type="Gene3D" id="1.10.10.10">
    <property type="entry name" value="Winged helix-like DNA-binding domain superfamily/Winged helix DNA-binding domain"/>
    <property type="match status" value="1"/>
</dbReference>
<evidence type="ECO:0000256" key="1">
    <source>
        <dbReference type="SAM" id="MobiDB-lite"/>
    </source>
</evidence>
<dbReference type="GO" id="GO:0000976">
    <property type="term" value="F:transcription cis-regulatory region binding"/>
    <property type="evidence" value="ECO:0007669"/>
    <property type="project" value="InterPro"/>
</dbReference>
<dbReference type="SMART" id="SM00348">
    <property type="entry name" value="IRF"/>
    <property type="match status" value="1"/>
</dbReference>
<dbReference type="KEGG" id="vg:65099590"/>
<feature type="region of interest" description="Disordered" evidence="1">
    <location>
        <begin position="178"/>
        <end position="204"/>
    </location>
</feature>
<dbReference type="PROSITE" id="PS51507">
    <property type="entry name" value="IRF_2"/>
    <property type="match status" value="1"/>
</dbReference>
<dbReference type="EMBL" id="KP265674">
    <property type="protein sequence ID" value="AJE29706.1"/>
    <property type="molecule type" value="Genomic_DNA"/>
</dbReference>
<sequence length="414" mass="45857">MATWFPPRGRGPSGVGLREWIVTHADRATFAGLFWADAEKSRVVLAATTAWTPDFDYNRDGRVYDAYCNERNIPLPCGRSRMGQAKARLLGALRKSAYFIEEKHYTTQRFPFATVVFRLRSDEEIFCRLCPRVAGVSAELRGLRFQMFRRSGAEETGRVSEHTVKQLLGLLSARPAGASATSTGTETASASATATGGDGRRGDGQVGVVELPEEQSQPRAVTSSLSACLAPSVDDPWGFMHIQVYYYGILQSQVFTRTGMGVRMSTRPTDKNEHHACMAHGPLQLWLPPVPALDDDALSNRLETALKALEDGIIFCSSQYGIMMNGLGFISLWFSGNTLNTPEPKRVPSGVGHLIFDTDRYLLRLSQSPGPSDTGPPEPFAQIWIAGWSLYEDEDRERAPISIVVHQREIYRHL</sequence>
<dbReference type="InterPro" id="IPR036390">
    <property type="entry name" value="WH_DNA-bd_sf"/>
</dbReference>
<dbReference type="Proteomes" id="UP000297089">
    <property type="component" value="Segment"/>
</dbReference>
<feature type="domain" description="IRF tryptophan pentad repeat" evidence="2">
    <location>
        <begin position="14"/>
        <end position="121"/>
    </location>
</feature>